<evidence type="ECO:0000313" key="2">
    <source>
        <dbReference type="EMBL" id="RLN41333.1"/>
    </source>
</evidence>
<feature type="region of interest" description="Disordered" evidence="1">
    <location>
        <begin position="38"/>
        <end position="57"/>
    </location>
</feature>
<dbReference type="AlphaFoldDB" id="A0A3L6TM51"/>
<accession>A0A3L6TM51</accession>
<comment type="caution">
    <text evidence="2">The sequence shown here is derived from an EMBL/GenBank/DDBJ whole genome shotgun (WGS) entry which is preliminary data.</text>
</comment>
<reference evidence="3" key="1">
    <citation type="journal article" date="2019" name="Nat. Commun.">
        <title>The genome of broomcorn millet.</title>
        <authorList>
            <person name="Zou C."/>
            <person name="Miki D."/>
            <person name="Li D."/>
            <person name="Tang Q."/>
            <person name="Xiao L."/>
            <person name="Rajput S."/>
            <person name="Deng P."/>
            <person name="Jia W."/>
            <person name="Huang R."/>
            <person name="Zhang M."/>
            <person name="Sun Y."/>
            <person name="Hu J."/>
            <person name="Fu X."/>
            <person name="Schnable P.S."/>
            <person name="Li F."/>
            <person name="Zhang H."/>
            <person name="Feng B."/>
            <person name="Zhu X."/>
            <person name="Liu R."/>
            <person name="Schnable J.C."/>
            <person name="Zhu J.-K."/>
            <person name="Zhang H."/>
        </authorList>
    </citation>
    <scope>NUCLEOTIDE SEQUENCE [LARGE SCALE GENOMIC DNA]</scope>
</reference>
<dbReference type="Proteomes" id="UP000275267">
    <property type="component" value="Unassembled WGS sequence"/>
</dbReference>
<organism evidence="2 3">
    <name type="scientific">Panicum miliaceum</name>
    <name type="common">Proso millet</name>
    <name type="synonym">Broomcorn millet</name>
    <dbReference type="NCBI Taxonomy" id="4540"/>
    <lineage>
        <taxon>Eukaryota</taxon>
        <taxon>Viridiplantae</taxon>
        <taxon>Streptophyta</taxon>
        <taxon>Embryophyta</taxon>
        <taxon>Tracheophyta</taxon>
        <taxon>Spermatophyta</taxon>
        <taxon>Magnoliopsida</taxon>
        <taxon>Liliopsida</taxon>
        <taxon>Poales</taxon>
        <taxon>Poaceae</taxon>
        <taxon>PACMAD clade</taxon>
        <taxon>Panicoideae</taxon>
        <taxon>Panicodae</taxon>
        <taxon>Paniceae</taxon>
        <taxon>Panicinae</taxon>
        <taxon>Panicum</taxon>
        <taxon>Panicum sect. Panicum</taxon>
    </lineage>
</organism>
<sequence length="75" mass="7683">MSPRRPAPTTEDGCHGRKRMADACRASMMRTTVPRVRVGSSPMSLGARGQGGGRHGEAVAATMRGAGRCGGGEGN</sequence>
<protein>
    <submittedName>
        <fullName evidence="2">Uncharacterized protein</fullName>
    </submittedName>
</protein>
<evidence type="ECO:0000256" key="1">
    <source>
        <dbReference type="SAM" id="MobiDB-lite"/>
    </source>
</evidence>
<evidence type="ECO:0000313" key="3">
    <source>
        <dbReference type="Proteomes" id="UP000275267"/>
    </source>
</evidence>
<name>A0A3L6TM51_PANMI</name>
<dbReference type="EMBL" id="PQIB02000001">
    <property type="protein sequence ID" value="RLN41333.1"/>
    <property type="molecule type" value="Genomic_DNA"/>
</dbReference>
<gene>
    <name evidence="2" type="ORF">C2845_PM01G14230</name>
</gene>
<proteinExistence type="predicted"/>
<keyword evidence="3" id="KW-1185">Reference proteome</keyword>